<evidence type="ECO:0000313" key="2">
    <source>
        <dbReference type="Proteomes" id="UP000837803"/>
    </source>
</evidence>
<reference evidence="1" key="1">
    <citation type="submission" date="2021-12" db="EMBL/GenBank/DDBJ databases">
        <authorList>
            <person name="Rodrigo-Torres L."/>
            <person name="Arahal R. D."/>
            <person name="Lucena T."/>
        </authorList>
    </citation>
    <scope>NUCLEOTIDE SEQUENCE</scope>
    <source>
        <strain evidence="1">CECT 8419</strain>
    </source>
</reference>
<dbReference type="Pfam" id="PF02566">
    <property type="entry name" value="OsmC"/>
    <property type="match status" value="1"/>
</dbReference>
<accession>A0ABM9AZ42</accession>
<dbReference type="PANTHER" id="PTHR42830:SF2">
    <property type="entry name" value="OSMC_OHR FAMILY PROTEIN"/>
    <property type="match status" value="1"/>
</dbReference>
<sequence>MTHHYTAHLTWTGNHGAGTHTYTAYGRDYELSAPGKTVTIPGSSDPAFRGDPSRYSPEDLLVQSLAACHMLWYLHLCATKGVIVRAYTDAAEGEMTETDSGDGQFASVTLHPTVVVTEAGMVEQAEALHAQANRRCFIARSVNFPVHHAGTVRVG</sequence>
<dbReference type="Proteomes" id="UP000837803">
    <property type="component" value="Unassembled WGS sequence"/>
</dbReference>
<evidence type="ECO:0008006" key="3">
    <source>
        <dbReference type="Google" id="ProtNLM"/>
    </source>
</evidence>
<dbReference type="EMBL" id="CAKLPZ010000001">
    <property type="protein sequence ID" value="CAH0999743.1"/>
    <property type="molecule type" value="Genomic_DNA"/>
</dbReference>
<proteinExistence type="predicted"/>
<dbReference type="InterPro" id="IPR052707">
    <property type="entry name" value="OsmC_Ohr_Peroxiredoxin"/>
</dbReference>
<dbReference type="RefSeq" id="WP_238749954.1">
    <property type="nucleotide sequence ID" value="NZ_CAKLPZ010000001.1"/>
</dbReference>
<dbReference type="PANTHER" id="PTHR42830">
    <property type="entry name" value="OSMOTICALLY INDUCIBLE FAMILY PROTEIN"/>
    <property type="match status" value="1"/>
</dbReference>
<gene>
    <name evidence="1" type="ORF">LEM8419_01043</name>
</gene>
<organism evidence="1 2">
    <name type="scientific">Neolewinella maritima</name>
    <dbReference type="NCBI Taxonomy" id="1383882"/>
    <lineage>
        <taxon>Bacteria</taxon>
        <taxon>Pseudomonadati</taxon>
        <taxon>Bacteroidota</taxon>
        <taxon>Saprospiria</taxon>
        <taxon>Saprospirales</taxon>
        <taxon>Lewinellaceae</taxon>
        <taxon>Neolewinella</taxon>
    </lineage>
</organism>
<name>A0ABM9AZ42_9BACT</name>
<protein>
    <recommendedName>
        <fullName evidence="3">OsmC family peroxiredoxin</fullName>
    </recommendedName>
</protein>
<dbReference type="InterPro" id="IPR036102">
    <property type="entry name" value="OsmC/Ohrsf"/>
</dbReference>
<dbReference type="InterPro" id="IPR003718">
    <property type="entry name" value="OsmC/Ohr_fam"/>
</dbReference>
<dbReference type="Gene3D" id="3.30.300.20">
    <property type="match status" value="1"/>
</dbReference>
<dbReference type="InterPro" id="IPR015946">
    <property type="entry name" value="KH_dom-like_a/b"/>
</dbReference>
<evidence type="ECO:0000313" key="1">
    <source>
        <dbReference type="EMBL" id="CAH0999743.1"/>
    </source>
</evidence>
<comment type="caution">
    <text evidence="1">The sequence shown here is derived from an EMBL/GenBank/DDBJ whole genome shotgun (WGS) entry which is preliminary data.</text>
</comment>
<dbReference type="SUPFAM" id="SSF82784">
    <property type="entry name" value="OsmC-like"/>
    <property type="match status" value="1"/>
</dbReference>
<keyword evidence="2" id="KW-1185">Reference proteome</keyword>